<dbReference type="EMBL" id="GDKF01002081">
    <property type="protein sequence ID" value="JAT76541.1"/>
    <property type="molecule type" value="Transcribed_RNA"/>
</dbReference>
<feature type="region of interest" description="Disordered" evidence="1">
    <location>
        <begin position="105"/>
        <end position="130"/>
    </location>
</feature>
<proteinExistence type="predicted"/>
<evidence type="ECO:0000256" key="2">
    <source>
        <dbReference type="SAM" id="SignalP"/>
    </source>
</evidence>
<keyword evidence="2" id="KW-0732">Signal</keyword>
<feature type="signal peptide" evidence="2">
    <location>
        <begin position="1"/>
        <end position="20"/>
    </location>
</feature>
<gene>
    <name evidence="3" type="ORF">g.60265</name>
</gene>
<accession>A0A1D2ABT5</accession>
<feature type="non-terminal residue" evidence="3">
    <location>
        <position position="1"/>
    </location>
</feature>
<feature type="non-terminal residue" evidence="3">
    <location>
        <position position="179"/>
    </location>
</feature>
<name>A0A1D2ABT5_AUXPR</name>
<reference evidence="3" key="1">
    <citation type="submission" date="2015-08" db="EMBL/GenBank/DDBJ databases">
        <authorList>
            <person name="Babu N.S."/>
            <person name="Beckwith C.J."/>
            <person name="Beseler K.G."/>
            <person name="Brison A."/>
            <person name="Carone J.V."/>
            <person name="Caskin T.P."/>
            <person name="Diamond M."/>
            <person name="Durham M.E."/>
            <person name="Foxe J.M."/>
            <person name="Go M."/>
            <person name="Henderson B.A."/>
            <person name="Jones I.B."/>
            <person name="McGettigan J.A."/>
            <person name="Micheletti S.J."/>
            <person name="Nasrallah M.E."/>
            <person name="Ortiz D."/>
            <person name="Piller C.R."/>
            <person name="Privatt S.R."/>
            <person name="Schneider S.L."/>
            <person name="Sharp S."/>
            <person name="Smith T.C."/>
            <person name="Stanton J.D."/>
            <person name="Ullery H.E."/>
            <person name="Wilson R.J."/>
            <person name="Serrano M.G."/>
            <person name="Buck G."/>
            <person name="Lee V."/>
            <person name="Wang Y."/>
            <person name="Carvalho R."/>
            <person name="Voegtly L."/>
            <person name="Shi R."/>
            <person name="Duckworth R."/>
            <person name="Johnson A."/>
            <person name="Loviza R."/>
            <person name="Walstead R."/>
            <person name="Shah Z."/>
            <person name="Kiflezghi M."/>
            <person name="Wade K."/>
            <person name="Ball S.L."/>
            <person name="Bradley K.W."/>
            <person name="Asai D.J."/>
            <person name="Bowman C.A."/>
            <person name="Russell D.A."/>
            <person name="Pope W.H."/>
            <person name="Jacobs-Sera D."/>
            <person name="Hendrix R.W."/>
            <person name="Hatfull G.F."/>
        </authorList>
    </citation>
    <scope>NUCLEOTIDE SEQUENCE</scope>
</reference>
<dbReference type="AlphaFoldDB" id="A0A1D2ABT5"/>
<evidence type="ECO:0000256" key="1">
    <source>
        <dbReference type="SAM" id="MobiDB-lite"/>
    </source>
</evidence>
<evidence type="ECO:0000313" key="3">
    <source>
        <dbReference type="EMBL" id="JAT76541.1"/>
    </source>
</evidence>
<organism evidence="3">
    <name type="scientific">Auxenochlorella protothecoides</name>
    <name type="common">Green microalga</name>
    <name type="synonym">Chlorella protothecoides</name>
    <dbReference type="NCBI Taxonomy" id="3075"/>
    <lineage>
        <taxon>Eukaryota</taxon>
        <taxon>Viridiplantae</taxon>
        <taxon>Chlorophyta</taxon>
        <taxon>core chlorophytes</taxon>
        <taxon>Trebouxiophyceae</taxon>
        <taxon>Chlorellales</taxon>
        <taxon>Chlorellaceae</taxon>
        <taxon>Auxenochlorella</taxon>
    </lineage>
</organism>
<sequence>GGGGAAGAPIAASLAAAVLGAGAPHAGVPIAHALSAPNLGAARSYADLESSSMGGGGSDAAATAAAAAQHHQYQAAAAAQAQAAQQQHAAAIAAAASVSLERSMSSLHAPPAPRSLSMSAGARDGGTPGSMQAQAHVAAQALMQVPGGVLPAHLEFPPGMEALMPSAQALAGDPAADSA</sequence>
<protein>
    <submittedName>
        <fullName evidence="3">Uncharacterized protein</fullName>
    </submittedName>
</protein>
<feature type="chain" id="PRO_5008901469" evidence="2">
    <location>
        <begin position="21"/>
        <end position="179"/>
    </location>
</feature>